<reference evidence="2 3" key="1">
    <citation type="submission" date="2018-03" db="EMBL/GenBank/DDBJ databases">
        <title>Ahniella affigens gen. nov., sp. nov., a gammaproteobacterium isolated from sandy soil near a stream.</title>
        <authorList>
            <person name="Ko Y."/>
            <person name="Kim J.-H."/>
        </authorList>
    </citation>
    <scope>NUCLEOTIDE SEQUENCE [LARGE SCALE GENOMIC DNA]</scope>
    <source>
        <strain evidence="2 3">D13</strain>
    </source>
</reference>
<proteinExistence type="predicted"/>
<protein>
    <recommendedName>
        <fullName evidence="4">DUF4337 domain-containing protein</fullName>
    </recommendedName>
</protein>
<sequence>MAEDEKGTFDKFELAAAILLGLGATAASIAGHQEGLWGGQSVEAYGEAAALTTKASTTYNDELTTYMQDVAADQRAKELSWEALESEDEALQARQLSMASWIYTAQLSESAYKALGLPMEVREAYNEGSEDKPTELNAEQLEAALNIDLDQDYVDEVFGSSGDEFDAADKRFNEGRDANNHGDKFSLAGVILTVSLFFAGLALVFKSKIRWGFLGMGGVVFLSGVGYMLGLTWA</sequence>
<evidence type="ECO:0000256" key="1">
    <source>
        <dbReference type="SAM" id="Phobius"/>
    </source>
</evidence>
<reference evidence="2 3" key="2">
    <citation type="submission" date="2018-03" db="EMBL/GenBank/DDBJ databases">
        <authorList>
            <person name="Keele B.F."/>
        </authorList>
    </citation>
    <scope>NUCLEOTIDE SEQUENCE [LARGE SCALE GENOMIC DNA]</scope>
    <source>
        <strain evidence="2 3">D13</strain>
    </source>
</reference>
<accession>A0A2P1PR09</accession>
<dbReference type="RefSeq" id="WP_106891211.1">
    <property type="nucleotide sequence ID" value="NZ_CP027860.1"/>
</dbReference>
<evidence type="ECO:0000313" key="2">
    <source>
        <dbReference type="EMBL" id="AVP97287.1"/>
    </source>
</evidence>
<keyword evidence="1" id="KW-0472">Membrane</keyword>
<dbReference type="EMBL" id="CP027860">
    <property type="protein sequence ID" value="AVP97287.1"/>
    <property type="molecule type" value="Genomic_DNA"/>
</dbReference>
<keyword evidence="1" id="KW-1133">Transmembrane helix</keyword>
<dbReference type="Proteomes" id="UP000241074">
    <property type="component" value="Chromosome"/>
</dbReference>
<keyword evidence="3" id="KW-1185">Reference proteome</keyword>
<dbReference type="AlphaFoldDB" id="A0A2P1PR09"/>
<dbReference type="KEGG" id="xba:C7S18_08815"/>
<evidence type="ECO:0000313" key="3">
    <source>
        <dbReference type="Proteomes" id="UP000241074"/>
    </source>
</evidence>
<gene>
    <name evidence="2" type="ORF">C7S18_08815</name>
</gene>
<feature type="transmembrane region" description="Helical" evidence="1">
    <location>
        <begin position="185"/>
        <end position="205"/>
    </location>
</feature>
<keyword evidence="1" id="KW-0812">Transmembrane</keyword>
<evidence type="ECO:0008006" key="4">
    <source>
        <dbReference type="Google" id="ProtNLM"/>
    </source>
</evidence>
<name>A0A2P1PR09_9GAMM</name>
<feature type="transmembrane region" description="Helical" evidence="1">
    <location>
        <begin position="212"/>
        <end position="233"/>
    </location>
</feature>
<organism evidence="2 3">
    <name type="scientific">Ahniella affigens</name>
    <dbReference type="NCBI Taxonomy" id="2021234"/>
    <lineage>
        <taxon>Bacteria</taxon>
        <taxon>Pseudomonadati</taxon>
        <taxon>Pseudomonadota</taxon>
        <taxon>Gammaproteobacteria</taxon>
        <taxon>Lysobacterales</taxon>
        <taxon>Rhodanobacteraceae</taxon>
        <taxon>Ahniella</taxon>
    </lineage>
</organism>